<dbReference type="Proteomes" id="UP000254161">
    <property type="component" value="Unassembled WGS sequence"/>
</dbReference>
<dbReference type="InterPro" id="IPR023198">
    <property type="entry name" value="PGP-like_dom2"/>
</dbReference>
<dbReference type="Gene3D" id="1.10.150.240">
    <property type="entry name" value="Putative phosphatase, domain 2"/>
    <property type="match status" value="1"/>
</dbReference>
<dbReference type="InterPro" id="IPR023214">
    <property type="entry name" value="HAD_sf"/>
</dbReference>
<dbReference type="AlphaFoldDB" id="A0A381EK90"/>
<evidence type="ECO:0000313" key="6">
    <source>
        <dbReference type="Proteomes" id="UP000254161"/>
    </source>
</evidence>
<dbReference type="Gene3D" id="3.40.50.1000">
    <property type="entry name" value="HAD superfamily/HAD-like"/>
    <property type="match status" value="1"/>
</dbReference>
<dbReference type="RefSeq" id="WP_115630954.1">
    <property type="nucleotide sequence ID" value="NZ_JANKIR010000004.1"/>
</dbReference>
<name>A0A381EK90_CAMUP</name>
<dbReference type="GO" id="GO:0006281">
    <property type="term" value="P:DNA repair"/>
    <property type="evidence" value="ECO:0007669"/>
    <property type="project" value="TreeGrafter"/>
</dbReference>
<dbReference type="NCBIfam" id="TIGR01549">
    <property type="entry name" value="HAD-SF-IA-v1"/>
    <property type="match status" value="1"/>
</dbReference>
<comment type="catalytic activity">
    <reaction evidence="1">
        <text>2-phosphoglycolate + H2O = glycolate + phosphate</text>
        <dbReference type="Rhea" id="RHEA:14369"/>
        <dbReference type="ChEBI" id="CHEBI:15377"/>
        <dbReference type="ChEBI" id="CHEBI:29805"/>
        <dbReference type="ChEBI" id="CHEBI:43474"/>
        <dbReference type="ChEBI" id="CHEBI:58033"/>
        <dbReference type="EC" id="3.1.3.18"/>
    </reaction>
</comment>
<dbReference type="InterPro" id="IPR050155">
    <property type="entry name" value="HAD-like_hydrolase_sf"/>
</dbReference>
<dbReference type="GO" id="GO:0008967">
    <property type="term" value="F:phosphoglycolate phosphatase activity"/>
    <property type="evidence" value="ECO:0007669"/>
    <property type="project" value="UniProtKB-EC"/>
</dbReference>
<evidence type="ECO:0000256" key="1">
    <source>
        <dbReference type="ARBA" id="ARBA00000830"/>
    </source>
</evidence>
<dbReference type="SFLD" id="SFLDG01135">
    <property type="entry name" value="C1.5.6:_HAD__Beta-PGM__Phospha"/>
    <property type="match status" value="1"/>
</dbReference>
<dbReference type="InterPro" id="IPR036412">
    <property type="entry name" value="HAD-like_sf"/>
</dbReference>
<evidence type="ECO:0000313" key="5">
    <source>
        <dbReference type="EMBL" id="SUX27435.1"/>
    </source>
</evidence>
<dbReference type="InterPro" id="IPR006439">
    <property type="entry name" value="HAD-SF_hydro_IA"/>
</dbReference>
<protein>
    <recommendedName>
        <fullName evidence="4">phosphoglycolate phosphatase</fullName>
        <ecNumber evidence="4">3.1.3.18</ecNumber>
    </recommendedName>
</protein>
<dbReference type="Pfam" id="PF13419">
    <property type="entry name" value="HAD_2"/>
    <property type="match status" value="1"/>
</dbReference>
<proteinExistence type="inferred from homology"/>
<comment type="pathway">
    <text evidence="2">Organic acid metabolism; glycolate biosynthesis; glycolate from 2-phosphoglycolate: step 1/1.</text>
</comment>
<dbReference type="EC" id="3.1.3.18" evidence="4"/>
<evidence type="ECO:0000256" key="2">
    <source>
        <dbReference type="ARBA" id="ARBA00004818"/>
    </source>
</evidence>
<accession>A0A381EK90</accession>
<organism evidence="5 6">
    <name type="scientific">Campylobacter upsaliensis</name>
    <dbReference type="NCBI Taxonomy" id="28080"/>
    <lineage>
        <taxon>Bacteria</taxon>
        <taxon>Pseudomonadati</taxon>
        <taxon>Campylobacterota</taxon>
        <taxon>Epsilonproteobacteria</taxon>
        <taxon>Campylobacterales</taxon>
        <taxon>Campylobacteraceae</taxon>
        <taxon>Campylobacter</taxon>
    </lineage>
</organism>
<dbReference type="SUPFAM" id="SSF56784">
    <property type="entry name" value="HAD-like"/>
    <property type="match status" value="1"/>
</dbReference>
<sequence>MKNKTILFDLDGTLIDSTPAILNSFHFAFEKLGLKPSLDEDIKRLIGLPLDEAFKVLCKEKAYLAEQFVDFYREKYRTIYLDQTTLLPLAKEALEMASKFADLAVVTTKGSQFTKPLLDFLGVGHFFKSIVGRNDVQFAKPHPEPILTALKRLNKDKTHAFMIGDTQFDVLAAKAAGISHIALSCGYESIESLQKYSDCIKNNAYEAVKYIENSNI</sequence>
<evidence type="ECO:0000256" key="3">
    <source>
        <dbReference type="ARBA" id="ARBA00006171"/>
    </source>
</evidence>
<reference evidence="5 6" key="1">
    <citation type="submission" date="2018-06" db="EMBL/GenBank/DDBJ databases">
        <authorList>
            <consortium name="Pathogen Informatics"/>
            <person name="Doyle S."/>
        </authorList>
    </citation>
    <scope>NUCLEOTIDE SEQUENCE [LARGE SCALE GENOMIC DNA]</scope>
    <source>
        <strain evidence="5 6">NCTC12264</strain>
    </source>
</reference>
<dbReference type="PANTHER" id="PTHR43434">
    <property type="entry name" value="PHOSPHOGLYCOLATE PHOSPHATASE"/>
    <property type="match status" value="1"/>
</dbReference>
<dbReference type="InterPro" id="IPR041492">
    <property type="entry name" value="HAD_2"/>
</dbReference>
<evidence type="ECO:0000256" key="4">
    <source>
        <dbReference type="ARBA" id="ARBA00013078"/>
    </source>
</evidence>
<dbReference type="EMBL" id="UFUZ01000001">
    <property type="protein sequence ID" value="SUX27435.1"/>
    <property type="molecule type" value="Genomic_DNA"/>
</dbReference>
<dbReference type="PANTHER" id="PTHR43434:SF1">
    <property type="entry name" value="PHOSPHOGLYCOLATE PHOSPHATASE"/>
    <property type="match status" value="1"/>
</dbReference>
<gene>
    <name evidence="5" type="primary">ppaX</name>
    <name evidence="5" type="ORF">NCTC12264_01679</name>
</gene>
<dbReference type="SFLD" id="SFLDG01129">
    <property type="entry name" value="C1.5:_HAD__Beta-PGM__Phosphata"/>
    <property type="match status" value="1"/>
</dbReference>
<keyword evidence="5" id="KW-0378">Hydrolase</keyword>
<comment type="similarity">
    <text evidence="3">Belongs to the HAD-like hydrolase superfamily. CbbY/CbbZ/Gph/YieH family.</text>
</comment>
<dbReference type="SFLD" id="SFLDS00003">
    <property type="entry name" value="Haloacid_Dehalogenase"/>
    <property type="match status" value="1"/>
</dbReference>